<sequence length="66" mass="7604">MNSSGKGRHEVERLYRNIFDFSPPDVKGVPEEVLYDFTIKALIRGTPVTAEELHEWVRLQTDNLTS</sequence>
<evidence type="ECO:0000313" key="1">
    <source>
        <dbReference type="EMBL" id="ACU89443.1"/>
    </source>
</evidence>
<reference evidence="1 2" key="1">
    <citation type="journal article" date="2009" name="Stand. Genomic Sci.">
        <title>Complete genome sequence of Desulfomicrobium baculatum type strain (X).</title>
        <authorList>
            <person name="Copeland A."/>
            <person name="Spring S."/>
            <person name="Goker M."/>
            <person name="Schneider S."/>
            <person name="Lapidus A."/>
            <person name="Del Rio T.G."/>
            <person name="Tice H."/>
            <person name="Cheng J.F."/>
            <person name="Chen F."/>
            <person name="Nolan M."/>
            <person name="Bruce D."/>
            <person name="Goodwin L."/>
            <person name="Pitluck S."/>
            <person name="Ivanova N."/>
            <person name="Mavrommatis K."/>
            <person name="Ovchinnikova G."/>
            <person name="Pati A."/>
            <person name="Chen A."/>
            <person name="Palaniappan K."/>
            <person name="Land M."/>
            <person name="Hauser L."/>
            <person name="Chang Y.J."/>
            <person name="Jeffries C.C."/>
            <person name="Meincke L."/>
            <person name="Sims D."/>
            <person name="Brettin T."/>
            <person name="Detter J.C."/>
            <person name="Han C."/>
            <person name="Chain P."/>
            <person name="Bristow J."/>
            <person name="Eisen J.A."/>
            <person name="Markowitz V."/>
            <person name="Hugenholtz P."/>
            <person name="Kyrpides N.C."/>
            <person name="Klenk H.P."/>
            <person name="Lucas S."/>
        </authorList>
    </citation>
    <scope>NUCLEOTIDE SEQUENCE [LARGE SCALE GENOMIC DNA]</scope>
    <source>
        <strain evidence="2">DSM 4028 / VKM B-1378 / X</strain>
    </source>
</reference>
<keyword evidence="2" id="KW-1185">Reference proteome</keyword>
<dbReference type="HOGENOM" id="CLU_2824052_0_0_7"/>
<organism evidence="1 2">
    <name type="scientific">Desulfomicrobium baculatum (strain DSM 4028 / VKM B-1378 / X)</name>
    <name type="common">Desulfovibrio baculatus</name>
    <dbReference type="NCBI Taxonomy" id="525897"/>
    <lineage>
        <taxon>Bacteria</taxon>
        <taxon>Pseudomonadati</taxon>
        <taxon>Thermodesulfobacteriota</taxon>
        <taxon>Desulfovibrionia</taxon>
        <taxon>Desulfovibrionales</taxon>
        <taxon>Desulfomicrobiaceae</taxon>
        <taxon>Desulfomicrobium</taxon>
    </lineage>
</organism>
<name>C7LSQ2_DESBD</name>
<evidence type="ECO:0000313" key="2">
    <source>
        <dbReference type="Proteomes" id="UP000002216"/>
    </source>
</evidence>
<gene>
    <name evidence="1" type="ordered locus">Dbac_1345</name>
</gene>
<dbReference type="EMBL" id="CP001629">
    <property type="protein sequence ID" value="ACU89443.1"/>
    <property type="molecule type" value="Genomic_DNA"/>
</dbReference>
<dbReference type="AlphaFoldDB" id="C7LSQ2"/>
<dbReference type="Proteomes" id="UP000002216">
    <property type="component" value="Chromosome"/>
</dbReference>
<protein>
    <submittedName>
        <fullName evidence="1">Uncharacterized protein</fullName>
    </submittedName>
</protein>
<accession>C7LSQ2</accession>
<proteinExistence type="predicted"/>
<dbReference type="KEGG" id="dba:Dbac_1345"/>